<proteinExistence type="predicted"/>
<keyword evidence="2" id="KW-1185">Reference proteome</keyword>
<dbReference type="EMBL" id="CP049888">
    <property type="protein sequence ID" value="QIL50086.1"/>
    <property type="molecule type" value="Genomic_DNA"/>
</dbReference>
<accession>A0A6G8AYK6</accession>
<evidence type="ECO:0000313" key="1">
    <source>
        <dbReference type="EMBL" id="QIL50086.1"/>
    </source>
</evidence>
<sequence>MTDKNKVPTAVMVGLYEVASRGYENYQCLLDGLFEDVDALGFWVYGGDHDSSVTRIREQAVIDYVFNGADNFEVKTPTWVIVSKNSGEDGDWYFLRKDTNFIPTWCPDFGQSKAIALDFATRITDPKLKDALLYANKDFEAIEVEE</sequence>
<dbReference type="AlphaFoldDB" id="A0A6G8AYK6"/>
<dbReference type="Proteomes" id="UP000500741">
    <property type="component" value="Chromosome"/>
</dbReference>
<organism evidence="1 2">
    <name type="scientific">Weissella coleopterorum</name>
    <dbReference type="NCBI Taxonomy" id="2714949"/>
    <lineage>
        <taxon>Bacteria</taxon>
        <taxon>Bacillati</taxon>
        <taxon>Bacillota</taxon>
        <taxon>Bacilli</taxon>
        <taxon>Lactobacillales</taxon>
        <taxon>Lactobacillaceae</taxon>
        <taxon>Weissella</taxon>
    </lineage>
</organism>
<dbReference type="KEGG" id="wco:G7084_01365"/>
<protein>
    <submittedName>
        <fullName evidence="1">Uncharacterized protein</fullName>
    </submittedName>
</protein>
<name>A0A6G8AYK6_9LACO</name>
<gene>
    <name evidence="1" type="ORF">G7084_01365</name>
</gene>
<dbReference type="RefSeq" id="WP_166009346.1">
    <property type="nucleotide sequence ID" value="NZ_CP049888.1"/>
</dbReference>
<evidence type="ECO:0000313" key="2">
    <source>
        <dbReference type="Proteomes" id="UP000500741"/>
    </source>
</evidence>
<reference evidence="1 2" key="1">
    <citation type="submission" date="2020-03" db="EMBL/GenBank/DDBJ databases">
        <title>Weissella sp. nov., isolated from Cybister lewisianus.</title>
        <authorList>
            <person name="Hyun D.-W."/>
            <person name="Bae J.-W."/>
        </authorList>
    </citation>
    <scope>NUCLEOTIDE SEQUENCE [LARGE SCALE GENOMIC DNA]</scope>
    <source>
        <strain evidence="1 2">HDW19</strain>
    </source>
</reference>